<reference evidence="4 5" key="1">
    <citation type="journal article" date="2012" name="Appl. Environ. Microbiol.">
        <title>Genome Sequence of Thermotolerant Bacillus methanolicus: Features and Regulation Related to Methylotrophy and Production of L-Lysine and L-Glutamate from Methanol.</title>
        <authorList>
            <person name="Heggeset T.M."/>
            <person name="Krog A."/>
            <person name="Balzer S."/>
            <person name="Wentzel A."/>
            <person name="Ellingsen T.E."/>
            <person name="Brautaset T."/>
        </authorList>
    </citation>
    <scope>NUCLEOTIDE SEQUENCE [LARGE SCALE GENOMIC DNA]</scope>
    <source>
        <strain evidence="4 5">PB1</strain>
    </source>
</reference>
<comment type="subcellular location">
    <subcellularLocation>
        <location evidence="1">Secreted</location>
    </subcellularLocation>
</comment>
<dbReference type="InterPro" id="IPR024079">
    <property type="entry name" value="MetalloPept_cat_dom_sf"/>
</dbReference>
<dbReference type="eggNOG" id="ENOG5030AH4">
    <property type="taxonomic scope" value="Bacteria"/>
</dbReference>
<evidence type="ECO:0000256" key="2">
    <source>
        <dbReference type="ARBA" id="ARBA00022525"/>
    </source>
</evidence>
<keyword evidence="5" id="KW-1185">Reference proteome</keyword>
<feature type="domain" description="ATLF-like" evidence="3">
    <location>
        <begin position="48"/>
        <end position="233"/>
    </location>
</feature>
<evidence type="ECO:0000313" key="5">
    <source>
        <dbReference type="Proteomes" id="UP000010523"/>
    </source>
</evidence>
<evidence type="ECO:0000313" key="4">
    <source>
        <dbReference type="EMBL" id="EIJ78567.1"/>
    </source>
</evidence>
<dbReference type="STRING" id="997296.PB1_13454"/>
<protein>
    <recommendedName>
        <fullName evidence="3">ATLF-like domain-containing protein</fullName>
    </recommendedName>
</protein>
<dbReference type="SUPFAM" id="SSF55486">
    <property type="entry name" value="Metalloproteases ('zincins'), catalytic domain"/>
    <property type="match status" value="1"/>
</dbReference>
<evidence type="ECO:0000259" key="3">
    <source>
        <dbReference type="PROSITE" id="PS51995"/>
    </source>
</evidence>
<dbReference type="Proteomes" id="UP000010523">
    <property type="component" value="Unassembled WGS sequence"/>
</dbReference>
<keyword evidence="2" id="KW-0964">Secreted</keyword>
<dbReference type="EMBL" id="AFEU01000003">
    <property type="protein sequence ID" value="EIJ78567.1"/>
    <property type="molecule type" value="Genomic_DNA"/>
</dbReference>
<dbReference type="GO" id="GO:0005576">
    <property type="term" value="C:extracellular region"/>
    <property type="evidence" value="ECO:0007669"/>
    <property type="project" value="UniProtKB-SubCell"/>
</dbReference>
<dbReference type="GO" id="GO:0008237">
    <property type="term" value="F:metallopeptidase activity"/>
    <property type="evidence" value="ECO:0007669"/>
    <property type="project" value="InterPro"/>
</dbReference>
<dbReference type="CDD" id="cd20183">
    <property type="entry name" value="M34_PPEP"/>
    <property type="match status" value="1"/>
</dbReference>
<dbReference type="RefSeq" id="WP_004437123.1">
    <property type="nucleotide sequence ID" value="NZ_AFEU01000003.1"/>
</dbReference>
<name>I3DWE6_BACMT</name>
<dbReference type="PATRIC" id="fig|997296.3.peg.2841"/>
<dbReference type="InterPro" id="IPR047568">
    <property type="entry name" value="ATLF-like_dom"/>
</dbReference>
<dbReference type="InterPro" id="IPR014781">
    <property type="entry name" value="Anthrax_toxin_lethal/edema_N/C"/>
</dbReference>
<dbReference type="Pfam" id="PF07737">
    <property type="entry name" value="ATLF"/>
    <property type="match status" value="1"/>
</dbReference>
<accession>I3DWE6</accession>
<dbReference type="PROSITE" id="PS51995">
    <property type="entry name" value="ATLF"/>
    <property type="match status" value="1"/>
</dbReference>
<gene>
    <name evidence="4" type="ORF">PB1_13454</name>
</gene>
<proteinExistence type="predicted"/>
<dbReference type="OrthoDB" id="2615003at2"/>
<sequence length="233" mass="26216">MRKWFLMVSVVSVSLALLGNSPSPIDIIKLKNFSSHSILKDQLNLQSPDILGDMILLPEGSFDQKEAASIISHIDNLPASMLKKAAQKGITIKLFEGKLTDNPTAQHLRGMIPRGYRNGTTWDEVPGIGGAKTVLVKIGSSEKGKGHGSVNLELHELAHSIDRYVYNEIRNDESFLRIWELERNNLFPGRAYFLTFPEEYFAEAFAMFFLGGEYKQELIQKAPATYRFIKNLD</sequence>
<dbReference type="AlphaFoldDB" id="I3DWE6"/>
<comment type="caution">
    <text evidence="4">The sequence shown here is derived from an EMBL/GenBank/DDBJ whole genome shotgun (WGS) entry which is preliminary data.</text>
</comment>
<evidence type="ECO:0000256" key="1">
    <source>
        <dbReference type="ARBA" id="ARBA00004613"/>
    </source>
</evidence>
<organism evidence="4 5">
    <name type="scientific">Bacillus methanolicus PB1</name>
    <dbReference type="NCBI Taxonomy" id="997296"/>
    <lineage>
        <taxon>Bacteria</taxon>
        <taxon>Bacillati</taxon>
        <taxon>Bacillota</taxon>
        <taxon>Bacilli</taxon>
        <taxon>Bacillales</taxon>
        <taxon>Bacillaceae</taxon>
        <taxon>Bacillus</taxon>
    </lineage>
</organism>
<dbReference type="Gene3D" id="3.40.390.10">
    <property type="entry name" value="Collagenase (Catalytic Domain)"/>
    <property type="match status" value="1"/>
</dbReference>